<organism evidence="1 2">
    <name type="scientific">Candidatus Wirthbacteria bacterium CG2_30_54_11</name>
    <dbReference type="NCBI Taxonomy" id="1817892"/>
    <lineage>
        <taxon>Bacteria</taxon>
        <taxon>Candidatus Wirthbacteria</taxon>
    </lineage>
</organism>
<sequence>MGLLMIKLIGIGITLLIFVISSGCSISPAKKNIPDSPSRDETPISSPIEIPVSTPMEEVSHPPADTYLSAEEVAQYTSSVGNGWNRLIYPMLPGFSIDFPSSWSIQIKPMQKRDQTDPQWSLKPQSQMRITLNQNEVELRMVALLAWDDNGGMKCSNTIPFQKIGEGWYRYQDSAGTSYTHHGYTNYTTGDQPSLFSGSSGEWEYQTSTQYAFCEDGGGIWILSGPPDELSTDDDGLLMLEPNVVGQPTSEQLADMDAIVKSIKNECVTDPCVFSTW</sequence>
<comment type="caution">
    <text evidence="1">The sequence shown here is derived from an EMBL/GenBank/DDBJ whole genome shotgun (WGS) entry which is preliminary data.</text>
</comment>
<protein>
    <submittedName>
        <fullName evidence="1">Uncharacterized protein</fullName>
    </submittedName>
</protein>
<gene>
    <name evidence="1" type="ORF">AUK40_02285</name>
</gene>
<dbReference type="AlphaFoldDB" id="A0A1J5IU39"/>
<dbReference type="EMBL" id="MNZT01000043">
    <property type="protein sequence ID" value="OIP97906.1"/>
    <property type="molecule type" value="Genomic_DNA"/>
</dbReference>
<accession>A0A1J5IU39</accession>
<dbReference type="PROSITE" id="PS51257">
    <property type="entry name" value="PROKAR_LIPOPROTEIN"/>
    <property type="match status" value="1"/>
</dbReference>
<evidence type="ECO:0000313" key="1">
    <source>
        <dbReference type="EMBL" id="OIP97906.1"/>
    </source>
</evidence>
<dbReference type="Proteomes" id="UP000183245">
    <property type="component" value="Unassembled WGS sequence"/>
</dbReference>
<dbReference type="STRING" id="1817892.AUK40_02285"/>
<name>A0A1J5IU39_9BACT</name>
<reference evidence="1 2" key="1">
    <citation type="journal article" date="2016" name="Environ. Microbiol.">
        <title>Genomic resolution of a cold subsurface aquifer community provides metabolic insights for novel microbes adapted to high CO concentrations.</title>
        <authorList>
            <person name="Probst A.J."/>
            <person name="Castelle C.J."/>
            <person name="Singh A."/>
            <person name="Brown C.T."/>
            <person name="Anantharaman K."/>
            <person name="Sharon I."/>
            <person name="Hug L.A."/>
            <person name="Burstein D."/>
            <person name="Emerson J.B."/>
            <person name="Thomas B.C."/>
            <person name="Banfield J.F."/>
        </authorList>
    </citation>
    <scope>NUCLEOTIDE SEQUENCE [LARGE SCALE GENOMIC DNA]</scope>
    <source>
        <strain evidence="1">CG2_30_54_11</strain>
    </source>
</reference>
<proteinExistence type="predicted"/>
<evidence type="ECO:0000313" key="2">
    <source>
        <dbReference type="Proteomes" id="UP000183245"/>
    </source>
</evidence>